<dbReference type="AlphaFoldDB" id="A0A4Y2DRL0"/>
<evidence type="ECO:0000313" key="3">
    <source>
        <dbReference type="Proteomes" id="UP000499080"/>
    </source>
</evidence>
<reference evidence="2 3" key="1">
    <citation type="journal article" date="2019" name="Sci. Rep.">
        <title>Orb-weaving spider Araneus ventricosus genome elucidates the spidroin gene catalogue.</title>
        <authorList>
            <person name="Kono N."/>
            <person name="Nakamura H."/>
            <person name="Ohtoshi R."/>
            <person name="Moran D.A.P."/>
            <person name="Shinohara A."/>
            <person name="Yoshida Y."/>
            <person name="Fujiwara M."/>
            <person name="Mori M."/>
            <person name="Tomita M."/>
            <person name="Arakawa K."/>
        </authorList>
    </citation>
    <scope>NUCLEOTIDE SEQUENCE [LARGE SCALE GENOMIC DNA]</scope>
</reference>
<accession>A0A4Y2DRL0</accession>
<evidence type="ECO:0000256" key="1">
    <source>
        <dbReference type="SAM" id="MobiDB-lite"/>
    </source>
</evidence>
<gene>
    <name evidence="2" type="ORF">AVEN_259364_1</name>
</gene>
<dbReference type="EMBL" id="BGPR01000424">
    <property type="protein sequence ID" value="GBM19460.1"/>
    <property type="molecule type" value="Genomic_DNA"/>
</dbReference>
<dbReference type="OrthoDB" id="6473612at2759"/>
<keyword evidence="3" id="KW-1185">Reference proteome</keyword>
<organism evidence="2 3">
    <name type="scientific">Araneus ventricosus</name>
    <name type="common">Orbweaver spider</name>
    <name type="synonym">Epeira ventricosa</name>
    <dbReference type="NCBI Taxonomy" id="182803"/>
    <lineage>
        <taxon>Eukaryota</taxon>
        <taxon>Metazoa</taxon>
        <taxon>Ecdysozoa</taxon>
        <taxon>Arthropoda</taxon>
        <taxon>Chelicerata</taxon>
        <taxon>Arachnida</taxon>
        <taxon>Araneae</taxon>
        <taxon>Araneomorphae</taxon>
        <taxon>Entelegynae</taxon>
        <taxon>Araneoidea</taxon>
        <taxon>Araneidae</taxon>
        <taxon>Araneus</taxon>
    </lineage>
</organism>
<proteinExistence type="predicted"/>
<evidence type="ECO:0000313" key="2">
    <source>
        <dbReference type="EMBL" id="GBM19460.1"/>
    </source>
</evidence>
<comment type="caution">
    <text evidence="2">The sequence shown here is derived from an EMBL/GenBank/DDBJ whole genome shotgun (WGS) entry which is preliminary data.</text>
</comment>
<sequence>MKAKREDLSIISYQKSPTSHHPGPGRLFNSPRVMDPFPASLKRFNLCHTNLCACGEVGDLLHFATSCPLTVCFHMTKPSYHLTEILVEKLPLQQITQDPKSSN</sequence>
<name>A0A4Y2DRL0_ARAVE</name>
<feature type="region of interest" description="Disordered" evidence="1">
    <location>
        <begin position="1"/>
        <end position="29"/>
    </location>
</feature>
<dbReference type="Proteomes" id="UP000499080">
    <property type="component" value="Unassembled WGS sequence"/>
</dbReference>
<protein>
    <submittedName>
        <fullName evidence="2">Uncharacterized protein</fullName>
    </submittedName>
</protein>